<evidence type="ECO:0000313" key="10">
    <source>
        <dbReference type="EMBL" id="NEG72128.1"/>
    </source>
</evidence>
<dbReference type="EMBL" id="WHZX01000006">
    <property type="protein sequence ID" value="NEG72128.1"/>
    <property type="molecule type" value="Genomic_DNA"/>
</dbReference>
<dbReference type="Pfam" id="PF02562">
    <property type="entry name" value="PhoH"/>
    <property type="match status" value="1"/>
</dbReference>
<evidence type="ECO:0000256" key="3">
    <source>
        <dbReference type="ARBA" id="ARBA00022490"/>
    </source>
</evidence>
<dbReference type="InterPro" id="IPR027417">
    <property type="entry name" value="P-loop_NTPase"/>
</dbReference>
<name>A0A6L4WZD8_9BIFI</name>
<organism evidence="9 12">
    <name type="scientific">Bifidobacterium ramosum</name>
    <dbReference type="NCBI Taxonomy" id="1798158"/>
    <lineage>
        <taxon>Bacteria</taxon>
        <taxon>Bacillati</taxon>
        <taxon>Actinomycetota</taxon>
        <taxon>Actinomycetes</taxon>
        <taxon>Bifidobacteriales</taxon>
        <taxon>Bifidobacteriaceae</taxon>
        <taxon>Bifidobacterium</taxon>
    </lineage>
</organism>
<dbReference type="Gene3D" id="3.40.50.300">
    <property type="entry name" value="P-loop containing nucleotide triphosphate hydrolases"/>
    <property type="match status" value="1"/>
</dbReference>
<dbReference type="OrthoDB" id="9805148at2"/>
<feature type="compositionally biased region" description="Basic and acidic residues" evidence="7">
    <location>
        <begin position="376"/>
        <end position="389"/>
    </location>
</feature>
<dbReference type="InterPro" id="IPR003714">
    <property type="entry name" value="PhoH"/>
</dbReference>
<evidence type="ECO:0000313" key="12">
    <source>
        <dbReference type="Proteomes" id="UP000482084"/>
    </source>
</evidence>
<dbReference type="SUPFAM" id="SSF52540">
    <property type="entry name" value="P-loop containing nucleoside triphosphate hydrolases"/>
    <property type="match status" value="1"/>
</dbReference>
<feature type="compositionally biased region" description="Low complexity" evidence="7">
    <location>
        <begin position="117"/>
        <end position="128"/>
    </location>
</feature>
<evidence type="ECO:0000313" key="9">
    <source>
        <dbReference type="EMBL" id="KAB8287408.1"/>
    </source>
</evidence>
<evidence type="ECO:0000256" key="6">
    <source>
        <dbReference type="ARBA" id="ARBA00039970"/>
    </source>
</evidence>
<comment type="caution">
    <text evidence="9">The sequence shown here is derived from an EMBL/GenBank/DDBJ whole genome shotgun (WGS) entry which is preliminary data.</text>
</comment>
<protein>
    <recommendedName>
        <fullName evidence="6">PhoH-like protein</fullName>
    </recommendedName>
</protein>
<dbReference type="RefSeq" id="WP_152358524.1">
    <property type="nucleotide sequence ID" value="NZ_WBSM01000008.1"/>
</dbReference>
<sequence length="420" mass="46000">MATTTRTITIPTELDPVAVLGPVDEVLREIERAFPDLDIVVRGNRVAITSRSRQSEPQAAQAEDVIHTIIQAAYGAPMDADTVRRLLDQQVLPNRVRQERFAERAVDRSRTNGAPYAAQREAQATQAARRADHDHRADGRDAHDQRKPRVPGVITFALGQPVRAKTAGQIAYVNAIESHTITFAIGPAGTGKTYLAVAKAVQAFQERRIRRIRRIILTRPAVEAGENLGFLPGTLNEKVDPYLRPLYDALSDMLGSDQLRRYMDDGTIEVAPLAYMRGRTLNDAFVILDEAQNTTEQQMKMFLTRLGFNTTMVITGDITQVDLTVPRSGLATIEHILGGIDDIAFAHLEAADVVRHRLVGEIVAAYDRHSAIAGDHSTKARREHGEMKQRAAYAGPPAGEGAATPAMAAATATTGKERIR</sequence>
<evidence type="ECO:0000256" key="2">
    <source>
        <dbReference type="ARBA" id="ARBA00010393"/>
    </source>
</evidence>
<dbReference type="Proteomes" id="UP000469943">
    <property type="component" value="Unassembled WGS sequence"/>
</dbReference>
<feature type="region of interest" description="Disordered" evidence="7">
    <location>
        <begin position="376"/>
        <end position="420"/>
    </location>
</feature>
<dbReference type="PANTHER" id="PTHR30473">
    <property type="entry name" value="PROTEIN PHOH"/>
    <property type="match status" value="1"/>
</dbReference>
<dbReference type="AlphaFoldDB" id="A0A6L4WZD8"/>
<evidence type="ECO:0000256" key="7">
    <source>
        <dbReference type="SAM" id="MobiDB-lite"/>
    </source>
</evidence>
<dbReference type="InterPro" id="IPR051451">
    <property type="entry name" value="PhoH2-like"/>
</dbReference>
<keyword evidence="3" id="KW-0963">Cytoplasm</keyword>
<dbReference type="PANTHER" id="PTHR30473:SF1">
    <property type="entry name" value="PHOH-LIKE PROTEIN"/>
    <property type="match status" value="1"/>
</dbReference>
<dbReference type="FunFam" id="3.40.50.300:FF:000013">
    <property type="entry name" value="PhoH family ATPase"/>
    <property type="match status" value="1"/>
</dbReference>
<evidence type="ECO:0000256" key="4">
    <source>
        <dbReference type="ARBA" id="ARBA00022741"/>
    </source>
</evidence>
<keyword evidence="5" id="KW-0067">ATP-binding</keyword>
<comment type="subcellular location">
    <subcellularLocation>
        <location evidence="1">Cytoplasm</location>
    </subcellularLocation>
</comment>
<keyword evidence="12" id="KW-1185">Reference proteome</keyword>
<proteinExistence type="inferred from homology"/>
<feature type="compositionally biased region" description="Low complexity" evidence="7">
    <location>
        <begin position="391"/>
        <end position="414"/>
    </location>
</feature>
<accession>A0A6L4WZD8</accession>
<gene>
    <name evidence="9" type="ORF">DSM100688_1495</name>
    <name evidence="10" type="ORF">GFD24_07935</name>
</gene>
<dbReference type="GO" id="GO:0005829">
    <property type="term" value="C:cytosol"/>
    <property type="evidence" value="ECO:0007669"/>
    <property type="project" value="TreeGrafter"/>
</dbReference>
<reference evidence="9 12" key="2">
    <citation type="submission" date="2019-10" db="EMBL/GenBank/DDBJ databases">
        <title>Characterization of the phylogenetic diversity of two novel species belonging to the genus Bifidobacterium: Bifidobacterium cebidarum sp. nov. and Bifidobacterium leontopitheci sp. nov.</title>
        <authorList>
            <person name="Lugli G.A."/>
            <person name="Duranti S."/>
            <person name="Milani C."/>
            <person name="Turroni F."/>
            <person name="Ventura M."/>
        </authorList>
    </citation>
    <scope>NUCLEOTIDE SEQUENCE [LARGE SCALE GENOMIC DNA]</scope>
    <source>
        <strain evidence="9 12">DSM 100688</strain>
    </source>
</reference>
<comment type="similarity">
    <text evidence="2">Belongs to the PhoH family.</text>
</comment>
<feature type="domain" description="PhoH-like protein" evidence="8">
    <location>
        <begin position="162"/>
        <end position="367"/>
    </location>
</feature>
<evidence type="ECO:0000259" key="8">
    <source>
        <dbReference type="Pfam" id="PF02562"/>
    </source>
</evidence>
<dbReference type="GO" id="GO:0005524">
    <property type="term" value="F:ATP binding"/>
    <property type="evidence" value="ECO:0007669"/>
    <property type="project" value="UniProtKB-KW"/>
</dbReference>
<feature type="region of interest" description="Disordered" evidence="7">
    <location>
        <begin position="103"/>
        <end position="149"/>
    </location>
</feature>
<reference evidence="10 11" key="1">
    <citation type="submission" date="2019-10" db="EMBL/GenBank/DDBJ databases">
        <title>Bifidobacterium from non-human primates.</title>
        <authorList>
            <person name="Modesto M."/>
        </authorList>
    </citation>
    <scope>NUCLEOTIDE SEQUENCE [LARGE SCALE GENOMIC DNA]</scope>
    <source>
        <strain evidence="10 11">TREM</strain>
    </source>
</reference>
<evidence type="ECO:0000256" key="1">
    <source>
        <dbReference type="ARBA" id="ARBA00004496"/>
    </source>
</evidence>
<keyword evidence="4" id="KW-0547">Nucleotide-binding</keyword>
<feature type="compositionally biased region" description="Basic and acidic residues" evidence="7">
    <location>
        <begin position="129"/>
        <end position="147"/>
    </location>
</feature>
<dbReference type="EMBL" id="WBSM01000008">
    <property type="protein sequence ID" value="KAB8287408.1"/>
    <property type="molecule type" value="Genomic_DNA"/>
</dbReference>
<dbReference type="Proteomes" id="UP000482084">
    <property type="component" value="Unassembled WGS sequence"/>
</dbReference>
<evidence type="ECO:0000256" key="5">
    <source>
        <dbReference type="ARBA" id="ARBA00022840"/>
    </source>
</evidence>
<evidence type="ECO:0000313" key="11">
    <source>
        <dbReference type="Proteomes" id="UP000469943"/>
    </source>
</evidence>